<dbReference type="SUPFAM" id="SSF51735">
    <property type="entry name" value="NAD(P)-binding Rossmann-fold domains"/>
    <property type="match status" value="1"/>
</dbReference>
<sequence length="312" mass="33698">MSAPRLLLLGAHGQVGWELQRALQPLGEVVALGRTGGAHPESGTPLVGDLQDLEGLRRTVAALKPAAIVNAAAYTAVDQAEREVARARRINAEAPGALAEAAAACGAWLIHYGTDYVFDGAGERPWREDDAPAPLNVYGATKLAGEEAIRAAWGRHLILRTQWVYGVRGGNFASTMLRLARERERLTVVDDQWGAPTGADLIADVTAHLLARVLRDPDAVRLAGTYHLAAAGATTWHGYATFLLEQARARWPDAGWRVQTVEPIPSSAYPTPAARPRNGRLDTARLRATFGLNLPDWRLGVVRWVQGWTALP</sequence>
<evidence type="ECO:0000256" key="5">
    <source>
        <dbReference type="ARBA" id="ARBA00048200"/>
    </source>
</evidence>
<comment type="caution">
    <text evidence="8">The sequence shown here is derived from an EMBL/GenBank/DDBJ whole genome shotgun (WGS) entry which is preliminary data.</text>
</comment>
<dbReference type="PANTHER" id="PTHR10491:SF4">
    <property type="entry name" value="METHIONINE ADENOSYLTRANSFERASE 2 SUBUNIT BETA"/>
    <property type="match status" value="1"/>
</dbReference>
<dbReference type="AlphaFoldDB" id="A0A554WPZ3"/>
<proteinExistence type="inferred from homology"/>
<evidence type="ECO:0000313" key="9">
    <source>
        <dbReference type="Proteomes" id="UP000320225"/>
    </source>
</evidence>
<dbReference type="Pfam" id="PF04321">
    <property type="entry name" value="RmlD_sub_bind"/>
    <property type="match status" value="1"/>
</dbReference>
<reference evidence="8 9" key="1">
    <citation type="submission" date="2019-07" db="EMBL/GenBank/DDBJ databases">
        <title>Tepidimonas sediminis YIM 72259 draft genome.</title>
        <authorList>
            <person name="Da Costa M.S."/>
            <person name="Froufe H.J.C."/>
            <person name="Egas C."/>
            <person name="Albuquerque L."/>
        </authorList>
    </citation>
    <scope>NUCLEOTIDE SEQUENCE [LARGE SCALE GENOMIC DNA]</scope>
    <source>
        <strain evidence="8 9">YIM 72259</strain>
    </source>
</reference>
<feature type="domain" description="RmlD-like substrate binding" evidence="7">
    <location>
        <begin position="5"/>
        <end position="306"/>
    </location>
</feature>
<evidence type="ECO:0000256" key="3">
    <source>
        <dbReference type="ARBA" id="ARBA00012929"/>
    </source>
</evidence>
<dbReference type="Gene3D" id="3.90.25.10">
    <property type="entry name" value="UDP-galactose 4-epimerase, domain 1"/>
    <property type="match status" value="1"/>
</dbReference>
<evidence type="ECO:0000256" key="6">
    <source>
        <dbReference type="RuleBase" id="RU364082"/>
    </source>
</evidence>
<evidence type="ECO:0000256" key="1">
    <source>
        <dbReference type="ARBA" id="ARBA00004781"/>
    </source>
</evidence>
<dbReference type="RefSeq" id="WP_143894698.1">
    <property type="nucleotide sequence ID" value="NZ_VJND01000006.1"/>
</dbReference>
<evidence type="ECO:0000256" key="2">
    <source>
        <dbReference type="ARBA" id="ARBA00010944"/>
    </source>
</evidence>
<comment type="similarity">
    <text evidence="2 6">Belongs to the dTDP-4-dehydrorhamnose reductase family.</text>
</comment>
<dbReference type="GO" id="GO:0008831">
    <property type="term" value="F:dTDP-4-dehydrorhamnose reductase activity"/>
    <property type="evidence" value="ECO:0007669"/>
    <property type="project" value="UniProtKB-EC"/>
</dbReference>
<dbReference type="NCBIfam" id="TIGR01214">
    <property type="entry name" value="rmlD"/>
    <property type="match status" value="1"/>
</dbReference>
<dbReference type="Gene3D" id="3.40.50.720">
    <property type="entry name" value="NAD(P)-binding Rossmann-like Domain"/>
    <property type="match status" value="1"/>
</dbReference>
<keyword evidence="6 8" id="KW-0560">Oxidoreductase</keyword>
<accession>A0A554WPZ3</accession>
<dbReference type="Proteomes" id="UP000320225">
    <property type="component" value="Unassembled WGS sequence"/>
</dbReference>
<dbReference type="InterPro" id="IPR029903">
    <property type="entry name" value="RmlD-like-bd"/>
</dbReference>
<comment type="function">
    <text evidence="6">Catalyzes the reduction of dTDP-6-deoxy-L-lyxo-4-hexulose to yield dTDP-L-rhamnose.</text>
</comment>
<dbReference type="PANTHER" id="PTHR10491">
    <property type="entry name" value="DTDP-4-DEHYDRORHAMNOSE REDUCTASE"/>
    <property type="match status" value="1"/>
</dbReference>
<gene>
    <name evidence="8" type="primary">rfbD</name>
    <name evidence="8" type="ORF">Tsedi_01215</name>
</gene>
<dbReference type="EMBL" id="VJND01000006">
    <property type="protein sequence ID" value="TSE25630.1"/>
    <property type="molecule type" value="Genomic_DNA"/>
</dbReference>
<organism evidence="8 9">
    <name type="scientific">Tepidimonas sediminis</name>
    <dbReference type="NCBI Taxonomy" id="2588941"/>
    <lineage>
        <taxon>Bacteria</taxon>
        <taxon>Pseudomonadati</taxon>
        <taxon>Pseudomonadota</taxon>
        <taxon>Betaproteobacteria</taxon>
        <taxon>Burkholderiales</taxon>
        <taxon>Tepidimonas</taxon>
    </lineage>
</organism>
<dbReference type="OrthoDB" id="9803892at2"/>
<keyword evidence="9" id="KW-1185">Reference proteome</keyword>
<comment type="pathway">
    <text evidence="1 6">Carbohydrate biosynthesis; dTDP-L-rhamnose biosynthesis.</text>
</comment>
<comment type="cofactor">
    <cofactor evidence="6">
        <name>Mg(2+)</name>
        <dbReference type="ChEBI" id="CHEBI:18420"/>
    </cofactor>
    <text evidence="6">Binds 1 Mg(2+) ion per monomer.</text>
</comment>
<dbReference type="GO" id="GO:0019305">
    <property type="term" value="P:dTDP-rhamnose biosynthetic process"/>
    <property type="evidence" value="ECO:0007669"/>
    <property type="project" value="UniProtKB-UniPathway"/>
</dbReference>
<evidence type="ECO:0000256" key="4">
    <source>
        <dbReference type="ARBA" id="ARBA00017099"/>
    </source>
</evidence>
<dbReference type="InterPro" id="IPR036291">
    <property type="entry name" value="NAD(P)-bd_dom_sf"/>
</dbReference>
<evidence type="ECO:0000313" key="8">
    <source>
        <dbReference type="EMBL" id="TSE25630.1"/>
    </source>
</evidence>
<dbReference type="EC" id="1.1.1.133" evidence="3 6"/>
<keyword evidence="6" id="KW-0521">NADP</keyword>
<protein>
    <recommendedName>
        <fullName evidence="4 6">dTDP-4-dehydrorhamnose reductase</fullName>
        <ecNumber evidence="3 6">1.1.1.133</ecNumber>
    </recommendedName>
</protein>
<dbReference type="CDD" id="cd05254">
    <property type="entry name" value="dTDP_HR_like_SDR_e"/>
    <property type="match status" value="1"/>
</dbReference>
<dbReference type="InterPro" id="IPR005913">
    <property type="entry name" value="dTDP_dehydrorham_reduct"/>
</dbReference>
<evidence type="ECO:0000259" key="7">
    <source>
        <dbReference type="Pfam" id="PF04321"/>
    </source>
</evidence>
<name>A0A554WPZ3_9BURK</name>
<dbReference type="UniPathway" id="UPA00124"/>
<comment type="catalytic activity">
    <reaction evidence="5 6">
        <text>dTDP-beta-L-rhamnose + NADP(+) = dTDP-4-dehydro-beta-L-rhamnose + NADPH + H(+)</text>
        <dbReference type="Rhea" id="RHEA:21796"/>
        <dbReference type="ChEBI" id="CHEBI:15378"/>
        <dbReference type="ChEBI" id="CHEBI:57510"/>
        <dbReference type="ChEBI" id="CHEBI:57783"/>
        <dbReference type="ChEBI" id="CHEBI:58349"/>
        <dbReference type="ChEBI" id="CHEBI:62830"/>
        <dbReference type="EC" id="1.1.1.133"/>
    </reaction>
</comment>
<dbReference type="GO" id="GO:0005829">
    <property type="term" value="C:cytosol"/>
    <property type="evidence" value="ECO:0007669"/>
    <property type="project" value="TreeGrafter"/>
</dbReference>
<dbReference type="NCBIfam" id="NF007440">
    <property type="entry name" value="PRK09987.1"/>
    <property type="match status" value="1"/>
</dbReference>